<keyword evidence="2" id="KW-0804">Transcription</keyword>
<evidence type="ECO:0000256" key="2">
    <source>
        <dbReference type="ARBA" id="ARBA00023163"/>
    </source>
</evidence>
<comment type="caution">
    <text evidence="4">The sequence shown here is derived from an EMBL/GenBank/DDBJ whole genome shotgun (WGS) entry which is preliminary data.</text>
</comment>
<evidence type="ECO:0000256" key="1">
    <source>
        <dbReference type="ARBA" id="ARBA00023015"/>
    </source>
</evidence>
<dbReference type="OrthoDB" id="642817at2759"/>
<name>A0A833VKQ8_9POAL</name>
<comment type="caution">
    <text evidence="3">Lacks conserved residue(s) required for the propagation of feature annotation.</text>
</comment>
<dbReference type="PROSITE" id="PS50985">
    <property type="entry name" value="GRAS"/>
    <property type="match status" value="1"/>
</dbReference>
<reference evidence="4" key="1">
    <citation type="submission" date="2020-01" db="EMBL/GenBank/DDBJ databases">
        <title>Genome sequence of Kobresia littledalei, the first chromosome-level genome in the family Cyperaceae.</title>
        <authorList>
            <person name="Qu G."/>
        </authorList>
    </citation>
    <scope>NUCLEOTIDE SEQUENCE</scope>
    <source>
        <strain evidence="4">C.B.Clarke</strain>
        <tissue evidence="4">Leaf</tissue>
    </source>
</reference>
<protein>
    <submittedName>
        <fullName evidence="4">Scarecrow-like protein 14</fullName>
    </submittedName>
</protein>
<keyword evidence="5" id="KW-1185">Reference proteome</keyword>
<sequence>MIRFKKVKDESFEIDSPRNRVLKLIRQIKPQVFIQEGLCRSYSSYFLTRFRQVLSTYSAFFDLLDTTIPQGNKQRQLPENMFDVPDIINTVVCEGSDWIERPETLKQWQRRNLRAGFEQLRVDPDIVKECSNLVRNVYDKRYFIEEDDNWLLRGWKGRHLSV</sequence>
<accession>A0A833VKQ8</accession>
<proteinExistence type="inferred from homology"/>
<dbReference type="InterPro" id="IPR005202">
    <property type="entry name" value="TF_GRAS"/>
</dbReference>
<evidence type="ECO:0000313" key="5">
    <source>
        <dbReference type="Proteomes" id="UP000623129"/>
    </source>
</evidence>
<evidence type="ECO:0000313" key="4">
    <source>
        <dbReference type="EMBL" id="KAF3330390.1"/>
    </source>
</evidence>
<dbReference type="EMBL" id="SWLB01000013">
    <property type="protein sequence ID" value="KAF3330390.1"/>
    <property type="molecule type" value="Genomic_DNA"/>
</dbReference>
<feature type="region of interest" description="SAW" evidence="3">
    <location>
        <begin position="92"/>
        <end position="162"/>
    </location>
</feature>
<dbReference type="Pfam" id="PF03514">
    <property type="entry name" value="GRAS"/>
    <property type="match status" value="1"/>
</dbReference>
<dbReference type="Proteomes" id="UP000623129">
    <property type="component" value="Unassembled WGS sequence"/>
</dbReference>
<dbReference type="AlphaFoldDB" id="A0A833VKQ8"/>
<organism evidence="4 5">
    <name type="scientific">Carex littledalei</name>
    <dbReference type="NCBI Taxonomy" id="544730"/>
    <lineage>
        <taxon>Eukaryota</taxon>
        <taxon>Viridiplantae</taxon>
        <taxon>Streptophyta</taxon>
        <taxon>Embryophyta</taxon>
        <taxon>Tracheophyta</taxon>
        <taxon>Spermatophyta</taxon>
        <taxon>Magnoliopsida</taxon>
        <taxon>Liliopsida</taxon>
        <taxon>Poales</taxon>
        <taxon>Cyperaceae</taxon>
        <taxon>Cyperoideae</taxon>
        <taxon>Cariceae</taxon>
        <taxon>Carex</taxon>
        <taxon>Carex subgen. Euthyceras</taxon>
    </lineage>
</organism>
<dbReference type="PANTHER" id="PTHR31636">
    <property type="entry name" value="OSJNBA0084A10.13 PROTEIN-RELATED"/>
    <property type="match status" value="1"/>
</dbReference>
<comment type="similarity">
    <text evidence="3">Belongs to the GRAS family.</text>
</comment>
<gene>
    <name evidence="4" type="ORF">FCM35_KLT03744</name>
</gene>
<evidence type="ECO:0000256" key="3">
    <source>
        <dbReference type="PROSITE-ProRule" id="PRU01191"/>
    </source>
</evidence>
<keyword evidence="1" id="KW-0805">Transcription regulation</keyword>